<proteinExistence type="predicted"/>
<gene>
    <name evidence="1" type="ORF">NDU88_002728</name>
</gene>
<name>A0AAV7UDZ9_PLEWA</name>
<dbReference type="AlphaFoldDB" id="A0AAV7UDZ9"/>
<reference evidence="1" key="1">
    <citation type="journal article" date="2022" name="bioRxiv">
        <title>Sequencing and chromosome-scale assembly of the giantPleurodeles waltlgenome.</title>
        <authorList>
            <person name="Brown T."/>
            <person name="Elewa A."/>
            <person name="Iarovenko S."/>
            <person name="Subramanian E."/>
            <person name="Araus A.J."/>
            <person name="Petzold A."/>
            <person name="Susuki M."/>
            <person name="Suzuki K.-i.T."/>
            <person name="Hayashi T."/>
            <person name="Toyoda A."/>
            <person name="Oliveira C."/>
            <person name="Osipova E."/>
            <person name="Leigh N.D."/>
            <person name="Simon A."/>
            <person name="Yun M.H."/>
        </authorList>
    </citation>
    <scope>NUCLEOTIDE SEQUENCE</scope>
    <source>
        <strain evidence="1">20211129_DDA</strain>
        <tissue evidence="1">Liver</tissue>
    </source>
</reference>
<keyword evidence="2" id="KW-1185">Reference proteome</keyword>
<feature type="non-terminal residue" evidence="1">
    <location>
        <position position="49"/>
    </location>
</feature>
<comment type="caution">
    <text evidence="1">The sequence shown here is derived from an EMBL/GenBank/DDBJ whole genome shotgun (WGS) entry which is preliminary data.</text>
</comment>
<protein>
    <submittedName>
        <fullName evidence="1">Uncharacterized protein</fullName>
    </submittedName>
</protein>
<feature type="non-terminal residue" evidence="1">
    <location>
        <position position="1"/>
    </location>
</feature>
<sequence>SFTMTSSCGHFRVVTLADAEALDCNDPVIRKYCTAISLSLALYDVGLLL</sequence>
<organism evidence="1 2">
    <name type="scientific">Pleurodeles waltl</name>
    <name type="common">Iberian ribbed newt</name>
    <dbReference type="NCBI Taxonomy" id="8319"/>
    <lineage>
        <taxon>Eukaryota</taxon>
        <taxon>Metazoa</taxon>
        <taxon>Chordata</taxon>
        <taxon>Craniata</taxon>
        <taxon>Vertebrata</taxon>
        <taxon>Euteleostomi</taxon>
        <taxon>Amphibia</taxon>
        <taxon>Batrachia</taxon>
        <taxon>Caudata</taxon>
        <taxon>Salamandroidea</taxon>
        <taxon>Salamandridae</taxon>
        <taxon>Pleurodelinae</taxon>
        <taxon>Pleurodeles</taxon>
    </lineage>
</organism>
<evidence type="ECO:0000313" key="2">
    <source>
        <dbReference type="Proteomes" id="UP001066276"/>
    </source>
</evidence>
<dbReference type="EMBL" id="JANPWB010000005">
    <property type="protein sequence ID" value="KAJ1185942.1"/>
    <property type="molecule type" value="Genomic_DNA"/>
</dbReference>
<accession>A0AAV7UDZ9</accession>
<dbReference type="Proteomes" id="UP001066276">
    <property type="component" value="Chromosome 3_1"/>
</dbReference>
<evidence type="ECO:0000313" key="1">
    <source>
        <dbReference type="EMBL" id="KAJ1185942.1"/>
    </source>
</evidence>